<gene>
    <name evidence="4" type="primary">SSD1</name>
    <name evidence="4" type="ORF">O9K51_09017</name>
</gene>
<evidence type="ECO:0000256" key="2">
    <source>
        <dbReference type="SAM" id="MobiDB-lite"/>
    </source>
</evidence>
<dbReference type="EMBL" id="JAQHRD010000008">
    <property type="protein sequence ID" value="KAJ6438425.1"/>
    <property type="molecule type" value="Genomic_DNA"/>
</dbReference>
<feature type="compositionally biased region" description="Gly residues" evidence="2">
    <location>
        <begin position="180"/>
        <end position="193"/>
    </location>
</feature>
<dbReference type="InterPro" id="IPR050180">
    <property type="entry name" value="RNR_Ribonuclease"/>
</dbReference>
<dbReference type="Pfam" id="PF17877">
    <property type="entry name" value="Dis3l2_C_term"/>
    <property type="match status" value="1"/>
</dbReference>
<feature type="region of interest" description="Disordered" evidence="2">
    <location>
        <begin position="599"/>
        <end position="633"/>
    </location>
</feature>
<dbReference type="Pfam" id="PF13668">
    <property type="entry name" value="Ferritin_2"/>
    <property type="match status" value="1"/>
</dbReference>
<dbReference type="InterPro" id="IPR009078">
    <property type="entry name" value="Ferritin-like_SF"/>
</dbReference>
<dbReference type="GO" id="GO:0003723">
    <property type="term" value="F:RNA binding"/>
    <property type="evidence" value="ECO:0007669"/>
    <property type="project" value="InterPro"/>
</dbReference>
<feature type="region of interest" description="Disordered" evidence="2">
    <location>
        <begin position="495"/>
        <end position="555"/>
    </location>
</feature>
<proteinExistence type="inferred from homology"/>
<dbReference type="Pfam" id="PF17849">
    <property type="entry name" value="OB_Dis3"/>
    <property type="match status" value="1"/>
</dbReference>
<sequence length="1657" mass="180172">MDQQQQQPKPQQQPQQPAQQQQQQPTGGVHGPAGRRLHIAHRRSPSELTPLMSMFANPGMEQLAIQQQIELLQQQQQQIQATHQQYVNMGMMPPGQSLAHNGAFNPLQPMGTMGQNAFQFPNQMPQQNLGPPAQPLSHRRNQSALPNMGMGPPPAPSSGASGSAFGNFEAPGAVHRESTGGRGGRGGGGGAGSGHQRRHSLALADAKKAAEIAQQKRTTTGFQFPGPAPPSSDKPDDENSKTPASQPSLDASVAQGSSRGRGGHGRSQSMAVNGRGGSRLGGEGDFQRRGGGLGHARSGSRNFEGNWRTQNQNQDQSGGAGQGSSFQPGHRPRGSMNQSVSSIGAFQYTPNQPQLMQIPGQMMMPQMYGQQLNPMQLSQFQALQAAQLNGQGFQGLASSQHAGGQLGGQQQQQRKTLFTPYLPQASLPALLGDGQLVSGILRVNKKNRSDAYVTTQDGLLDADIFICGSKDRNRALEGDLVAIELLDVDEVWSQKREKEEKKKRKDITDTRSGSINQGSQNSGQNDDGNAGEGGIRRRGSLRQRPTQKKNDDVEVEGQSLLLVEEEEINDEQKPLYAGHVVAVIERVAGQMFSGTLGLLRPSSQATKEKQEAERAARDGGNSRQNDNRQQEKPKIVWFKPTDKRVPLIAIPTEQAPRDFVEKHQDYADRIFVACIKRWPITSLHPFGTLVEQLGRMGDLKVETDALLRDNNFSSDEFSDAVLRSVGLQDWSLANEDEAAVASRRDFREEKTFTVDYNGGAELGNAFHVKTRPDGKIEIGIHVPDVAHFVKPNSLVDREAKKRGTSVQLLNRFCPLLPAKLAGEVCSLSPDQERLAVSVVFNVNPHNGTVAEGDSWVGRSIIKSAGKVSLADIDSALNDPSSFKGEAVPLNTLQILQGVAQKFREARLGAGGAPIAPLRLLQQVDDENNPVQDNIFDSTQALEIVEELMHKTNAHVAQRLAEGLPEKALLRRQSAPNPRRLQTFVERMTALGYDIDASGSGALQNSLFKVDDSDLRKGMETLLLKSMQRAKYFINGKTAKPLWPHYSLNLPLYTHFTSPTRRYADIIVHRQLEAVLSEGKIEFGDDMENLVKTVESCNTKKDSAQNAQEQSIHIESCRTMDKKRQEANGDLIAEGIVLCVYESAFDVLIPEWGFEKRVHCDQLPLKKAEFRKEKRVLELYWEKGVPSSAYVPEDERPKAAASQRMTNAMVAARQAEEAERARKEREEAARKQTETGTISTDDVDALFDDDDDNTSDVTEAMAGASLAERPTQSVPGSPARTSSNAGALHRTRSDSKVPVSETVEARLTNKEKYLKLFKLREEGGDYIQDVTEMTRVPIILKTDLSKSPPTVAALALAATVSALPASYRLSPRQLKYYDLAVRQNNQAQAQGLTDPDILSFALFLEQLEFTFYKEGFAKFPESDFAALGLNQQQISDLKTIRDTEEQHVVLLQSALAQAGIQPIQTCTYNFNFTDAKGMVATASILENVGVSAYLGAAGLITDKKILGTAASIVTVESRHQSSIRAFSGIMAVPQAFDVPLGPRAVFSMASGFVKQCPQNLAIQAFPALTMVGGETPKIGSSVRVQAASGSSEAKHCAFTSGSAPVGTTVFANFTENEGCVVPQGVAGVAYVSLTKEAPLDGTLSDDNIVAGPMPMTIT</sequence>
<feature type="compositionally biased region" description="Acidic residues" evidence="2">
    <location>
        <begin position="1240"/>
        <end position="1253"/>
    </location>
</feature>
<dbReference type="Gene3D" id="2.40.50.700">
    <property type="match status" value="1"/>
</dbReference>
<feature type="domain" description="RNB" evidence="3">
    <location>
        <begin position="743"/>
        <end position="1077"/>
    </location>
</feature>
<dbReference type="GO" id="GO:0000932">
    <property type="term" value="C:P-body"/>
    <property type="evidence" value="ECO:0007669"/>
    <property type="project" value="TreeGrafter"/>
</dbReference>
<comment type="caution">
    <text evidence="4">The sequence shown here is derived from an EMBL/GenBank/DDBJ whole genome shotgun (WGS) entry which is preliminary data.</text>
</comment>
<dbReference type="InterPro" id="IPR041505">
    <property type="entry name" value="Dis3_CSD2"/>
</dbReference>
<feature type="compositionally biased region" description="Basic and acidic residues" evidence="2">
    <location>
        <begin position="606"/>
        <end position="617"/>
    </location>
</feature>
<feature type="compositionally biased region" description="Polar residues" evidence="2">
    <location>
        <begin position="299"/>
        <end position="309"/>
    </location>
</feature>
<protein>
    <submittedName>
        <fullName evidence="4">Cell wall biogenesis protein phosphatase Ssd1</fullName>
    </submittedName>
</protein>
<feature type="region of interest" description="Disordered" evidence="2">
    <location>
        <begin position="1"/>
        <end position="35"/>
    </location>
</feature>
<dbReference type="SUPFAM" id="SSF50249">
    <property type="entry name" value="Nucleic acid-binding proteins"/>
    <property type="match status" value="2"/>
</dbReference>
<evidence type="ECO:0000313" key="5">
    <source>
        <dbReference type="Proteomes" id="UP001163105"/>
    </source>
</evidence>
<keyword evidence="5" id="KW-1185">Reference proteome</keyword>
<dbReference type="GO" id="GO:0000175">
    <property type="term" value="F:3'-5'-RNA exonuclease activity"/>
    <property type="evidence" value="ECO:0007669"/>
    <property type="project" value="TreeGrafter"/>
</dbReference>
<evidence type="ECO:0000259" key="3">
    <source>
        <dbReference type="SMART" id="SM00955"/>
    </source>
</evidence>
<dbReference type="InterPro" id="IPR041093">
    <property type="entry name" value="Dis3l2-like_C"/>
</dbReference>
<comment type="similarity">
    <text evidence="1">Belongs to the RNR ribonuclease family.</text>
</comment>
<dbReference type="SMART" id="SM00955">
    <property type="entry name" value="RNB"/>
    <property type="match status" value="1"/>
</dbReference>
<feature type="compositionally biased region" description="Low complexity" evidence="2">
    <location>
        <begin position="512"/>
        <end position="528"/>
    </location>
</feature>
<dbReference type="InterPro" id="IPR012340">
    <property type="entry name" value="NA-bd_OB-fold"/>
</dbReference>
<organism evidence="4 5">
    <name type="scientific">Purpureocillium lavendulum</name>
    <dbReference type="NCBI Taxonomy" id="1247861"/>
    <lineage>
        <taxon>Eukaryota</taxon>
        <taxon>Fungi</taxon>
        <taxon>Dikarya</taxon>
        <taxon>Ascomycota</taxon>
        <taxon>Pezizomycotina</taxon>
        <taxon>Sordariomycetes</taxon>
        <taxon>Hypocreomycetidae</taxon>
        <taxon>Hypocreales</taxon>
        <taxon>Ophiocordycipitaceae</taxon>
        <taxon>Purpureocillium</taxon>
    </lineage>
</organism>
<dbReference type="CDD" id="cd00657">
    <property type="entry name" value="Ferritin_like"/>
    <property type="match status" value="1"/>
</dbReference>
<reference evidence="4" key="1">
    <citation type="submission" date="2023-01" db="EMBL/GenBank/DDBJ databases">
        <title>The growth and conidiation of Purpureocillium lavendulum are regulated by nitrogen source and histone H3K14 acetylation.</title>
        <authorList>
            <person name="Tang P."/>
            <person name="Han J."/>
            <person name="Zhang C."/>
            <person name="Tang P."/>
            <person name="Qi F."/>
            <person name="Zhang K."/>
            <person name="Liang L."/>
        </authorList>
    </citation>
    <scope>NUCLEOTIDE SEQUENCE</scope>
    <source>
        <strain evidence="4">YMF1.00683</strain>
    </source>
</reference>
<name>A0AB34FHL3_9HYPO</name>
<dbReference type="Gene3D" id="2.40.50.140">
    <property type="entry name" value="Nucleic acid-binding proteins"/>
    <property type="match status" value="1"/>
</dbReference>
<dbReference type="SUPFAM" id="SSF47240">
    <property type="entry name" value="Ferritin-like"/>
    <property type="match status" value="1"/>
</dbReference>
<dbReference type="FunFam" id="2.40.50.700:FF:000002">
    <property type="entry name" value="Cell wall biogenesis protein"/>
    <property type="match status" value="1"/>
</dbReference>
<dbReference type="InterPro" id="IPR001900">
    <property type="entry name" value="RNase_II/R"/>
</dbReference>
<dbReference type="GO" id="GO:0006402">
    <property type="term" value="P:mRNA catabolic process"/>
    <property type="evidence" value="ECO:0007669"/>
    <property type="project" value="TreeGrafter"/>
</dbReference>
<dbReference type="PANTHER" id="PTHR23355:SF9">
    <property type="entry name" value="DIS3-LIKE EXONUCLEASE 2"/>
    <property type="match status" value="1"/>
</dbReference>
<feature type="compositionally biased region" description="Low complexity" evidence="2">
    <location>
        <begin position="310"/>
        <end position="329"/>
    </location>
</feature>
<feature type="region of interest" description="Disordered" evidence="2">
    <location>
        <begin position="1214"/>
        <end position="1298"/>
    </location>
</feature>
<feature type="compositionally biased region" description="Polar residues" evidence="2">
    <location>
        <begin position="1269"/>
        <end position="1284"/>
    </location>
</feature>
<feature type="compositionally biased region" description="Basic and acidic residues" evidence="2">
    <location>
        <begin position="1214"/>
        <end position="1232"/>
    </location>
</feature>
<feature type="compositionally biased region" description="Low complexity" evidence="2">
    <location>
        <begin position="1"/>
        <end position="25"/>
    </location>
</feature>
<dbReference type="PANTHER" id="PTHR23355">
    <property type="entry name" value="RIBONUCLEASE"/>
    <property type="match status" value="1"/>
</dbReference>
<evidence type="ECO:0000313" key="4">
    <source>
        <dbReference type="EMBL" id="KAJ6438425.1"/>
    </source>
</evidence>
<dbReference type="Proteomes" id="UP001163105">
    <property type="component" value="Unassembled WGS sequence"/>
</dbReference>
<feature type="compositionally biased region" description="Basic residues" evidence="2">
    <location>
        <begin position="536"/>
        <end position="547"/>
    </location>
</feature>
<feature type="compositionally biased region" description="Gly residues" evidence="2">
    <location>
        <begin position="274"/>
        <end position="294"/>
    </location>
</feature>
<dbReference type="FunFam" id="2.40.50.690:FF:000001">
    <property type="entry name" value="Cell wall biogenesis protein"/>
    <property type="match status" value="1"/>
</dbReference>
<dbReference type="Gene3D" id="2.40.50.690">
    <property type="match status" value="1"/>
</dbReference>
<accession>A0AB34FHL3</accession>
<evidence type="ECO:0000256" key="1">
    <source>
        <dbReference type="ARBA" id="ARBA00005785"/>
    </source>
</evidence>
<dbReference type="FunFam" id="2.40.50.140:FF:000100">
    <property type="entry name" value="Cell wall biogenesis protein phosphatase"/>
    <property type="match status" value="1"/>
</dbReference>
<dbReference type="Pfam" id="PF00773">
    <property type="entry name" value="RNB"/>
    <property type="match status" value="1"/>
</dbReference>
<feature type="region of interest" description="Disordered" evidence="2">
    <location>
        <begin position="122"/>
        <end position="338"/>
    </location>
</feature>